<keyword evidence="3" id="KW-1185">Reference proteome</keyword>
<proteinExistence type="predicted"/>
<dbReference type="Proteomes" id="UP001189429">
    <property type="component" value="Unassembled WGS sequence"/>
</dbReference>
<name>A0ABN9W3D3_9DINO</name>
<evidence type="ECO:0000256" key="1">
    <source>
        <dbReference type="SAM" id="MobiDB-lite"/>
    </source>
</evidence>
<reference evidence="2" key="1">
    <citation type="submission" date="2023-10" db="EMBL/GenBank/DDBJ databases">
        <authorList>
            <person name="Chen Y."/>
            <person name="Shah S."/>
            <person name="Dougan E. K."/>
            <person name="Thang M."/>
            <person name="Chan C."/>
        </authorList>
    </citation>
    <scope>NUCLEOTIDE SEQUENCE [LARGE SCALE GENOMIC DNA]</scope>
</reference>
<evidence type="ECO:0008006" key="4">
    <source>
        <dbReference type="Google" id="ProtNLM"/>
    </source>
</evidence>
<accession>A0ABN9W3D3</accession>
<feature type="region of interest" description="Disordered" evidence="1">
    <location>
        <begin position="95"/>
        <end position="116"/>
    </location>
</feature>
<evidence type="ECO:0000313" key="3">
    <source>
        <dbReference type="Proteomes" id="UP001189429"/>
    </source>
</evidence>
<dbReference type="EMBL" id="CAUYUJ010018092">
    <property type="protein sequence ID" value="CAK0880582.1"/>
    <property type="molecule type" value="Genomic_DNA"/>
</dbReference>
<sequence length="116" mass="12268">MSRQLRCKQRGVSSAVSAGVSGALLAVHCTFCLPTRELSTPMLGLFDCNVYELFVVVLFRCAEINVAGACESAQGLAGHLLEFCPVISAMTALPKNAASRPWSPSAGGSRSSKRFC</sequence>
<gene>
    <name evidence="2" type="ORF">PCOR1329_LOCUS63681</name>
</gene>
<protein>
    <recommendedName>
        <fullName evidence="4">Secreted protein</fullName>
    </recommendedName>
</protein>
<organism evidence="2 3">
    <name type="scientific">Prorocentrum cordatum</name>
    <dbReference type="NCBI Taxonomy" id="2364126"/>
    <lineage>
        <taxon>Eukaryota</taxon>
        <taxon>Sar</taxon>
        <taxon>Alveolata</taxon>
        <taxon>Dinophyceae</taxon>
        <taxon>Prorocentrales</taxon>
        <taxon>Prorocentraceae</taxon>
        <taxon>Prorocentrum</taxon>
    </lineage>
</organism>
<evidence type="ECO:0000313" key="2">
    <source>
        <dbReference type="EMBL" id="CAK0880582.1"/>
    </source>
</evidence>
<comment type="caution">
    <text evidence="2">The sequence shown here is derived from an EMBL/GenBank/DDBJ whole genome shotgun (WGS) entry which is preliminary data.</text>
</comment>